<proteinExistence type="predicted"/>
<dbReference type="Proteomes" id="UP000233837">
    <property type="component" value="Unassembled WGS sequence"/>
</dbReference>
<name>A0A2I0W7Y9_9ASPA</name>
<reference evidence="2 3" key="2">
    <citation type="journal article" date="2017" name="Nature">
        <title>The Apostasia genome and the evolution of orchids.</title>
        <authorList>
            <person name="Zhang G.Q."/>
            <person name="Liu K.W."/>
            <person name="Li Z."/>
            <person name="Lohaus R."/>
            <person name="Hsiao Y.Y."/>
            <person name="Niu S.C."/>
            <person name="Wang J.Y."/>
            <person name="Lin Y.C."/>
            <person name="Xu Q."/>
            <person name="Chen L.J."/>
            <person name="Yoshida K."/>
            <person name="Fujiwara S."/>
            <person name="Wang Z.W."/>
            <person name="Zhang Y.Q."/>
            <person name="Mitsuda N."/>
            <person name="Wang M."/>
            <person name="Liu G.H."/>
            <person name="Pecoraro L."/>
            <person name="Huang H.X."/>
            <person name="Xiao X.J."/>
            <person name="Lin M."/>
            <person name="Wu X.Y."/>
            <person name="Wu W.L."/>
            <person name="Chen Y.Y."/>
            <person name="Chang S.B."/>
            <person name="Sakamoto S."/>
            <person name="Ohme-Takagi M."/>
            <person name="Yagi M."/>
            <person name="Zeng S.J."/>
            <person name="Shen C.Y."/>
            <person name="Yeh C.M."/>
            <person name="Luo Y.B."/>
            <person name="Tsai W.C."/>
            <person name="Van de Peer Y."/>
            <person name="Liu Z.J."/>
        </authorList>
    </citation>
    <scope>NUCLEOTIDE SEQUENCE [LARGE SCALE GENOMIC DNA]</scope>
    <source>
        <tissue evidence="2">The whole plant</tissue>
    </source>
</reference>
<feature type="region of interest" description="Disordered" evidence="1">
    <location>
        <begin position="41"/>
        <end position="68"/>
    </location>
</feature>
<evidence type="ECO:0000313" key="3">
    <source>
        <dbReference type="Proteomes" id="UP000233837"/>
    </source>
</evidence>
<feature type="compositionally biased region" description="Basic and acidic residues" evidence="1">
    <location>
        <begin position="48"/>
        <end position="68"/>
    </location>
</feature>
<gene>
    <name evidence="2" type="ORF">MA16_Dca008289</name>
</gene>
<organism evidence="2 3">
    <name type="scientific">Dendrobium catenatum</name>
    <dbReference type="NCBI Taxonomy" id="906689"/>
    <lineage>
        <taxon>Eukaryota</taxon>
        <taxon>Viridiplantae</taxon>
        <taxon>Streptophyta</taxon>
        <taxon>Embryophyta</taxon>
        <taxon>Tracheophyta</taxon>
        <taxon>Spermatophyta</taxon>
        <taxon>Magnoliopsida</taxon>
        <taxon>Liliopsida</taxon>
        <taxon>Asparagales</taxon>
        <taxon>Orchidaceae</taxon>
        <taxon>Epidendroideae</taxon>
        <taxon>Malaxideae</taxon>
        <taxon>Dendrobiinae</taxon>
        <taxon>Dendrobium</taxon>
    </lineage>
</organism>
<accession>A0A2I0W7Y9</accession>
<keyword evidence="3" id="KW-1185">Reference proteome</keyword>
<reference evidence="2 3" key="1">
    <citation type="journal article" date="2016" name="Sci. Rep.">
        <title>The Dendrobium catenatum Lindl. genome sequence provides insights into polysaccharide synthase, floral development and adaptive evolution.</title>
        <authorList>
            <person name="Zhang G.Q."/>
            <person name="Xu Q."/>
            <person name="Bian C."/>
            <person name="Tsai W.C."/>
            <person name="Yeh C.M."/>
            <person name="Liu K.W."/>
            <person name="Yoshida K."/>
            <person name="Zhang L.S."/>
            <person name="Chang S.B."/>
            <person name="Chen F."/>
            <person name="Shi Y."/>
            <person name="Su Y.Y."/>
            <person name="Zhang Y.Q."/>
            <person name="Chen L.J."/>
            <person name="Yin Y."/>
            <person name="Lin M."/>
            <person name="Huang H."/>
            <person name="Deng H."/>
            <person name="Wang Z.W."/>
            <person name="Zhu S.L."/>
            <person name="Zhao X."/>
            <person name="Deng C."/>
            <person name="Niu S.C."/>
            <person name="Huang J."/>
            <person name="Wang M."/>
            <person name="Liu G.H."/>
            <person name="Yang H.J."/>
            <person name="Xiao X.J."/>
            <person name="Hsiao Y.Y."/>
            <person name="Wu W.L."/>
            <person name="Chen Y.Y."/>
            <person name="Mitsuda N."/>
            <person name="Ohme-Takagi M."/>
            <person name="Luo Y.B."/>
            <person name="Van de Peer Y."/>
            <person name="Liu Z.J."/>
        </authorList>
    </citation>
    <scope>NUCLEOTIDE SEQUENCE [LARGE SCALE GENOMIC DNA]</scope>
    <source>
        <tissue evidence="2">The whole plant</tissue>
    </source>
</reference>
<dbReference type="EMBL" id="KZ502859">
    <property type="protein sequence ID" value="PKU71760.1"/>
    <property type="molecule type" value="Genomic_DNA"/>
</dbReference>
<protein>
    <submittedName>
        <fullName evidence="2">Uncharacterized protein</fullName>
    </submittedName>
</protein>
<dbReference type="AlphaFoldDB" id="A0A2I0W7Y9"/>
<evidence type="ECO:0000256" key="1">
    <source>
        <dbReference type="SAM" id="MobiDB-lite"/>
    </source>
</evidence>
<evidence type="ECO:0000313" key="2">
    <source>
        <dbReference type="EMBL" id="PKU71760.1"/>
    </source>
</evidence>
<sequence length="68" mass="8197">MFDERCTIKGFNISRPFDHSLFSPDLTPIYELCQSRKSINRPLISLERGPKQEEEKKKRSREEKDRRE</sequence>